<dbReference type="VEuPathDB" id="FungiDB:BO72DRAFT_131734"/>
<name>A0A8G1RQ51_9EURO</name>
<evidence type="ECO:0000256" key="2">
    <source>
        <dbReference type="ARBA" id="ARBA00023125"/>
    </source>
</evidence>
<feature type="compositionally biased region" description="Polar residues" evidence="5">
    <location>
        <begin position="50"/>
        <end position="63"/>
    </location>
</feature>
<reference evidence="7 8" key="1">
    <citation type="submission" date="2018-02" db="EMBL/GenBank/DDBJ databases">
        <title>The genomes of Aspergillus section Nigri reveals drivers in fungal speciation.</title>
        <authorList>
            <consortium name="DOE Joint Genome Institute"/>
            <person name="Vesth T.C."/>
            <person name="Nybo J."/>
            <person name="Theobald S."/>
            <person name="Brandl J."/>
            <person name="Frisvad J.C."/>
            <person name="Nielsen K.F."/>
            <person name="Lyhne E.K."/>
            <person name="Kogle M.E."/>
            <person name="Kuo A."/>
            <person name="Riley R."/>
            <person name="Clum A."/>
            <person name="Nolan M."/>
            <person name="Lipzen A."/>
            <person name="Salamov A."/>
            <person name="Henrissat B."/>
            <person name="Wiebenga A."/>
            <person name="De vries R.P."/>
            <person name="Grigoriev I.V."/>
            <person name="Mortensen U.H."/>
            <person name="Andersen M.R."/>
            <person name="Baker S.E."/>
        </authorList>
    </citation>
    <scope>NUCLEOTIDE SEQUENCE [LARGE SCALE GENOMIC DNA]</scope>
    <source>
        <strain evidence="7 8">CBS 313.89</strain>
    </source>
</reference>
<gene>
    <name evidence="7" type="ORF">BO72DRAFT_131734</name>
</gene>
<dbReference type="PANTHER" id="PTHR47424:SF3">
    <property type="entry name" value="REGULATORY PROTEIN GAL4"/>
    <property type="match status" value="1"/>
</dbReference>
<evidence type="ECO:0000259" key="6">
    <source>
        <dbReference type="SMART" id="SM00906"/>
    </source>
</evidence>
<dbReference type="Proteomes" id="UP000249789">
    <property type="component" value="Unassembled WGS sequence"/>
</dbReference>
<dbReference type="GO" id="GO:0008270">
    <property type="term" value="F:zinc ion binding"/>
    <property type="evidence" value="ECO:0007669"/>
    <property type="project" value="InterPro"/>
</dbReference>
<feature type="region of interest" description="Disordered" evidence="5">
    <location>
        <begin position="44"/>
        <end position="72"/>
    </location>
</feature>
<dbReference type="SMART" id="SM00906">
    <property type="entry name" value="Fungal_trans"/>
    <property type="match status" value="1"/>
</dbReference>
<feature type="domain" description="Xylanolytic transcriptional activator regulatory" evidence="6">
    <location>
        <begin position="222"/>
        <end position="296"/>
    </location>
</feature>
<dbReference type="AlphaFoldDB" id="A0A8G1RQ51"/>
<sequence>MKRQRNQMGCDQCYALGAECAQCQPTAIGTSSTTRNKRVARVSDIDASRAGSSQELTVPQTQDHPQDDRSSYHRTLRDYEALVNGLRSRLDNRVQAVLDASVQIIRNNAPSEPEAREPNPIVENHLPRMRELQVVHDDEDGYMKLFLETIHILYPFIPERLLLSKFEQFRTGSNTEEHRHLWAAIFRICDINRDDTGDSLVLMWAQLVKCFYLQALGNCNRCLSTLGFLRTSAQVLGLHEAHTYHHPFSLQDDDRSRTWFSLYIFSSLLALQLGRPTPIKPAPHQDTMLPKNDDSIAFCSCSDEEGDDDSTNEDVISHMEYFVRMIRFCNIASRVTSFEPPRSKASMEQMLIVLESLEHDLMESEHDIPWNFCMRGRFGPQQRNSR</sequence>
<keyword evidence="8" id="KW-1185">Reference proteome</keyword>
<organism evidence="7 8">
    <name type="scientific">Aspergillus fijiensis CBS 313.89</name>
    <dbReference type="NCBI Taxonomy" id="1448319"/>
    <lineage>
        <taxon>Eukaryota</taxon>
        <taxon>Fungi</taxon>
        <taxon>Dikarya</taxon>
        <taxon>Ascomycota</taxon>
        <taxon>Pezizomycotina</taxon>
        <taxon>Eurotiomycetes</taxon>
        <taxon>Eurotiomycetidae</taxon>
        <taxon>Eurotiales</taxon>
        <taxon>Aspergillaceae</taxon>
        <taxon>Aspergillus</taxon>
    </lineage>
</organism>
<accession>A0A8G1RQ51</accession>
<dbReference type="GO" id="GO:0000978">
    <property type="term" value="F:RNA polymerase II cis-regulatory region sequence-specific DNA binding"/>
    <property type="evidence" value="ECO:0007669"/>
    <property type="project" value="TreeGrafter"/>
</dbReference>
<keyword evidence="1" id="KW-0805">Transcription regulation</keyword>
<dbReference type="RefSeq" id="XP_040800612.1">
    <property type="nucleotide sequence ID" value="XM_040939101.1"/>
</dbReference>
<evidence type="ECO:0000256" key="4">
    <source>
        <dbReference type="ARBA" id="ARBA00023242"/>
    </source>
</evidence>
<dbReference type="GO" id="GO:0000981">
    <property type="term" value="F:DNA-binding transcription factor activity, RNA polymerase II-specific"/>
    <property type="evidence" value="ECO:0007669"/>
    <property type="project" value="TreeGrafter"/>
</dbReference>
<dbReference type="GO" id="GO:0006351">
    <property type="term" value="P:DNA-templated transcription"/>
    <property type="evidence" value="ECO:0007669"/>
    <property type="project" value="InterPro"/>
</dbReference>
<evidence type="ECO:0000313" key="7">
    <source>
        <dbReference type="EMBL" id="RAK76602.1"/>
    </source>
</evidence>
<evidence type="ECO:0000256" key="1">
    <source>
        <dbReference type="ARBA" id="ARBA00023015"/>
    </source>
</evidence>
<keyword evidence="3" id="KW-0804">Transcription</keyword>
<evidence type="ECO:0000313" key="8">
    <source>
        <dbReference type="Proteomes" id="UP000249789"/>
    </source>
</evidence>
<dbReference type="EMBL" id="KZ824648">
    <property type="protein sequence ID" value="RAK76602.1"/>
    <property type="molecule type" value="Genomic_DNA"/>
</dbReference>
<dbReference type="PANTHER" id="PTHR47424">
    <property type="entry name" value="REGULATORY PROTEIN GAL4"/>
    <property type="match status" value="1"/>
</dbReference>
<evidence type="ECO:0000256" key="5">
    <source>
        <dbReference type="SAM" id="MobiDB-lite"/>
    </source>
</evidence>
<dbReference type="CDD" id="cd12148">
    <property type="entry name" value="fungal_TF_MHR"/>
    <property type="match status" value="1"/>
</dbReference>
<dbReference type="GO" id="GO:0000435">
    <property type="term" value="P:positive regulation of transcription from RNA polymerase II promoter by galactose"/>
    <property type="evidence" value="ECO:0007669"/>
    <property type="project" value="TreeGrafter"/>
</dbReference>
<dbReference type="GO" id="GO:0005634">
    <property type="term" value="C:nucleus"/>
    <property type="evidence" value="ECO:0007669"/>
    <property type="project" value="TreeGrafter"/>
</dbReference>
<keyword evidence="4" id="KW-0539">Nucleus</keyword>
<evidence type="ECO:0000256" key="3">
    <source>
        <dbReference type="ARBA" id="ARBA00023163"/>
    </source>
</evidence>
<keyword evidence="2" id="KW-0238">DNA-binding</keyword>
<proteinExistence type="predicted"/>
<dbReference type="InterPro" id="IPR007219">
    <property type="entry name" value="XnlR_reg_dom"/>
</dbReference>
<dbReference type="Pfam" id="PF04082">
    <property type="entry name" value="Fungal_trans"/>
    <property type="match status" value="1"/>
</dbReference>
<dbReference type="InterPro" id="IPR051127">
    <property type="entry name" value="Fungal_SecMet_Regulators"/>
</dbReference>
<protein>
    <recommendedName>
        <fullName evidence="6">Xylanolytic transcriptional activator regulatory domain-containing protein</fullName>
    </recommendedName>
</protein>
<dbReference type="GeneID" id="63856434"/>